<comment type="caution">
    <text evidence="15">The sequence shown here is derived from an EMBL/GenBank/DDBJ whole genome shotgun (WGS) entry which is preliminary data.</text>
</comment>
<keyword evidence="7" id="KW-0238">DNA-binding</keyword>
<evidence type="ECO:0000256" key="1">
    <source>
        <dbReference type="ARBA" id="ARBA00005446"/>
    </source>
</evidence>
<comment type="catalytic activity">
    <reaction evidence="9">
        <text>Couples ATP hydrolysis with the unwinding of duplex DNA by translocating in the 3'-5' direction.</text>
        <dbReference type="EC" id="5.6.2.4"/>
    </reaction>
</comment>
<dbReference type="RefSeq" id="WP_155600375.1">
    <property type="nucleotide sequence ID" value="NZ_RCNR01000028.1"/>
</dbReference>
<evidence type="ECO:0000256" key="8">
    <source>
        <dbReference type="ARBA" id="ARBA00023235"/>
    </source>
</evidence>
<dbReference type="Pfam" id="PF00271">
    <property type="entry name" value="Helicase_C"/>
    <property type="match status" value="1"/>
</dbReference>
<dbReference type="PANTHER" id="PTHR13710:SF105">
    <property type="entry name" value="ATP-DEPENDENT DNA HELICASE Q1"/>
    <property type="match status" value="1"/>
</dbReference>
<dbReference type="PROSITE" id="PS51192">
    <property type="entry name" value="HELICASE_ATP_BIND_1"/>
    <property type="match status" value="1"/>
</dbReference>
<keyword evidence="8" id="KW-0413">Isomerase</keyword>
<dbReference type="GO" id="GO:0005737">
    <property type="term" value="C:cytoplasm"/>
    <property type="evidence" value="ECO:0007669"/>
    <property type="project" value="TreeGrafter"/>
</dbReference>
<dbReference type="GO" id="GO:0043138">
    <property type="term" value="F:3'-5' DNA helicase activity"/>
    <property type="evidence" value="ECO:0007669"/>
    <property type="project" value="UniProtKB-EC"/>
</dbReference>
<dbReference type="SUPFAM" id="SSF52540">
    <property type="entry name" value="P-loop containing nucleoside triphosphate hydrolases"/>
    <property type="match status" value="1"/>
</dbReference>
<dbReference type="Proteomes" id="UP000540519">
    <property type="component" value="Unassembled WGS sequence"/>
</dbReference>
<evidence type="ECO:0000313" key="16">
    <source>
        <dbReference type="Proteomes" id="UP000540519"/>
    </source>
</evidence>
<dbReference type="InterPro" id="IPR001650">
    <property type="entry name" value="Helicase_C-like"/>
</dbReference>
<gene>
    <name evidence="15" type="ORF">D9O36_14010</name>
</gene>
<evidence type="ECO:0000256" key="6">
    <source>
        <dbReference type="ARBA" id="ARBA00022840"/>
    </source>
</evidence>
<dbReference type="AlphaFoldDB" id="A0A7X2ZV52"/>
<accession>A0A7X2ZV52</accession>
<dbReference type="GO" id="GO:0030894">
    <property type="term" value="C:replisome"/>
    <property type="evidence" value="ECO:0007669"/>
    <property type="project" value="TreeGrafter"/>
</dbReference>
<dbReference type="InterPro" id="IPR004589">
    <property type="entry name" value="DNA_helicase_ATP-dep_RecQ"/>
</dbReference>
<keyword evidence="6" id="KW-0067">ATP-binding</keyword>
<dbReference type="InterPro" id="IPR036388">
    <property type="entry name" value="WH-like_DNA-bd_sf"/>
</dbReference>
<evidence type="ECO:0000256" key="10">
    <source>
        <dbReference type="ARBA" id="ARBA00034808"/>
    </source>
</evidence>
<evidence type="ECO:0000256" key="3">
    <source>
        <dbReference type="ARBA" id="ARBA00022741"/>
    </source>
</evidence>
<evidence type="ECO:0000256" key="12">
    <source>
        <dbReference type="ARBA" id="ARBA00044550"/>
    </source>
</evidence>
<dbReference type="FunFam" id="3.40.50.300:FF:001389">
    <property type="entry name" value="ATP-dependent DNA helicase RecQ"/>
    <property type="match status" value="1"/>
</dbReference>
<dbReference type="NCBIfam" id="TIGR00614">
    <property type="entry name" value="recQ_fam"/>
    <property type="match status" value="1"/>
</dbReference>
<dbReference type="GO" id="GO:0003677">
    <property type="term" value="F:DNA binding"/>
    <property type="evidence" value="ECO:0007669"/>
    <property type="project" value="UniProtKB-KW"/>
</dbReference>
<dbReference type="PROSITE" id="PS51194">
    <property type="entry name" value="HELICASE_CTER"/>
    <property type="match status" value="1"/>
</dbReference>
<comment type="similarity">
    <text evidence="1">Belongs to the helicase family. RecQ subfamily.</text>
</comment>
<evidence type="ECO:0000256" key="9">
    <source>
        <dbReference type="ARBA" id="ARBA00034617"/>
    </source>
</evidence>
<feature type="domain" description="Helicase ATP-binding" evidence="13">
    <location>
        <begin position="26"/>
        <end position="194"/>
    </location>
</feature>
<dbReference type="Pfam" id="PF00270">
    <property type="entry name" value="DEAD"/>
    <property type="match status" value="1"/>
</dbReference>
<evidence type="ECO:0000256" key="11">
    <source>
        <dbReference type="ARBA" id="ARBA00044535"/>
    </source>
</evidence>
<dbReference type="Pfam" id="PF16124">
    <property type="entry name" value="RecQ_Zn_bind"/>
    <property type="match status" value="1"/>
</dbReference>
<feature type="domain" description="Helicase C-terminal" evidence="14">
    <location>
        <begin position="218"/>
        <end position="384"/>
    </location>
</feature>
<dbReference type="SMART" id="SM00490">
    <property type="entry name" value="HELICc"/>
    <property type="match status" value="1"/>
</dbReference>
<dbReference type="InterPro" id="IPR014001">
    <property type="entry name" value="Helicase_ATP-bd"/>
</dbReference>
<protein>
    <recommendedName>
        <fullName evidence="11">ATP-dependent DNA helicase RecQ</fullName>
        <ecNumber evidence="10">5.6.2.4</ecNumber>
    </recommendedName>
    <alternativeName>
        <fullName evidence="12">DNA 3'-5' helicase RecQ</fullName>
    </alternativeName>
</protein>
<dbReference type="EC" id="5.6.2.4" evidence="10"/>
<dbReference type="GO" id="GO:0006281">
    <property type="term" value="P:DNA repair"/>
    <property type="evidence" value="ECO:0007669"/>
    <property type="project" value="TreeGrafter"/>
</dbReference>
<evidence type="ECO:0000313" key="15">
    <source>
        <dbReference type="EMBL" id="MUH36962.1"/>
    </source>
</evidence>
<dbReference type="EMBL" id="RCNR01000028">
    <property type="protein sequence ID" value="MUH36962.1"/>
    <property type="molecule type" value="Genomic_DNA"/>
</dbReference>
<dbReference type="Gene3D" id="3.40.50.300">
    <property type="entry name" value="P-loop containing nucleotide triphosphate hydrolases"/>
    <property type="match status" value="2"/>
</dbReference>
<proteinExistence type="inferred from homology"/>
<keyword evidence="3" id="KW-0547">Nucleotide-binding</keyword>
<keyword evidence="4" id="KW-0378">Hydrolase</keyword>
<dbReference type="InterPro" id="IPR032284">
    <property type="entry name" value="RecQ_Zn-bd"/>
</dbReference>
<reference evidence="15 16" key="1">
    <citation type="journal article" date="2019" name="Mar. Drugs">
        <title>Comparative Genomics and CAZyme Genome Repertoires of Marine Zobellia amurskyensis KMM 3526(T) and Zobellia laminariae KMM 3676(T).</title>
        <authorList>
            <person name="Chernysheva N."/>
            <person name="Bystritskaya E."/>
            <person name="Stenkova A."/>
            <person name="Golovkin I."/>
            <person name="Nedashkovskaya O."/>
            <person name="Isaeva M."/>
        </authorList>
    </citation>
    <scope>NUCLEOTIDE SEQUENCE [LARGE SCALE GENOMIC DNA]</scope>
    <source>
        <strain evidence="15 16">KMM 3526</strain>
    </source>
</reference>
<keyword evidence="2" id="KW-0479">Metal-binding</keyword>
<dbReference type="GO" id="GO:0043590">
    <property type="term" value="C:bacterial nucleoid"/>
    <property type="evidence" value="ECO:0007669"/>
    <property type="project" value="TreeGrafter"/>
</dbReference>
<dbReference type="GO" id="GO:0009378">
    <property type="term" value="F:four-way junction helicase activity"/>
    <property type="evidence" value="ECO:0007669"/>
    <property type="project" value="TreeGrafter"/>
</dbReference>
<evidence type="ECO:0000259" key="14">
    <source>
        <dbReference type="PROSITE" id="PS51194"/>
    </source>
</evidence>
<evidence type="ECO:0000256" key="4">
    <source>
        <dbReference type="ARBA" id="ARBA00022801"/>
    </source>
</evidence>
<dbReference type="GO" id="GO:0046872">
    <property type="term" value="F:metal ion binding"/>
    <property type="evidence" value="ECO:0007669"/>
    <property type="project" value="UniProtKB-KW"/>
</dbReference>
<dbReference type="GO" id="GO:0016787">
    <property type="term" value="F:hydrolase activity"/>
    <property type="evidence" value="ECO:0007669"/>
    <property type="project" value="UniProtKB-KW"/>
</dbReference>
<name>A0A7X2ZV52_9FLAO</name>
<evidence type="ECO:0000259" key="13">
    <source>
        <dbReference type="PROSITE" id="PS51192"/>
    </source>
</evidence>
<dbReference type="Gene3D" id="1.10.10.10">
    <property type="entry name" value="Winged helix-like DNA-binding domain superfamily/Winged helix DNA-binding domain"/>
    <property type="match status" value="1"/>
</dbReference>
<dbReference type="OrthoDB" id="9763310at2"/>
<dbReference type="PANTHER" id="PTHR13710">
    <property type="entry name" value="DNA HELICASE RECQ FAMILY MEMBER"/>
    <property type="match status" value="1"/>
</dbReference>
<sequence length="632" mass="71635">MQEDPISILRQYWGFDSFKGSQKKIIDAVLDKRDVLALLPTGGGKSVCFQVPAMAQEGLCIVISPLIALIQDQVEGLKKKGIKAIALTGGIPFNELIDLLDNCLYGGYKFVYLSPERLQQELVQEKIRQMNVNLVAIDEAHCISQWGHDFRPAYLECAELRKLLPQTPVMALTATATDRVADDIVESLHLTAPVIVTDSFARKNIAFKILWEQDKHYRSAQLCSQIKKSGIVYVGTRRGTVELAQFLNSKGCSATFFHGGITKKEKEKKLDLWLTNKIQIMVATNAFGMGVDKPDVSLVVHYQIPDCLENYYQEAGRAGRDGQPAEAVLITNPNDEEQLKNQFLSVLPDTAFLKKIYNKLNNYFRIGYGEGSNETFQFNFNEFVRAYSLNSFLAYNGLKILDRNSVVSLSESFSKRTIVQFISGKDAIFDYLDLHKDTASIIQTILRTYGGIFDFETKINPSLIAKKTNTSEQYIFKILDQLKKDDIITYEAHQSDLEITFLVPREDDLTINVFAKKVQEQNRVKTEKVYQMIDYIKDTKKCRSKQILEYFGEKNTKDCGICDVCLAKQNTSKPTFNQVSKAITTLLLESPHTSRALANIMIYKEPLILRALQLMLEDGAIEINTKNEYRIK</sequence>
<evidence type="ECO:0000256" key="2">
    <source>
        <dbReference type="ARBA" id="ARBA00022723"/>
    </source>
</evidence>
<organism evidence="15 16">
    <name type="scientific">Zobellia amurskyensis</name>
    <dbReference type="NCBI Taxonomy" id="248905"/>
    <lineage>
        <taxon>Bacteria</taxon>
        <taxon>Pseudomonadati</taxon>
        <taxon>Bacteroidota</taxon>
        <taxon>Flavobacteriia</taxon>
        <taxon>Flavobacteriales</taxon>
        <taxon>Flavobacteriaceae</taxon>
        <taxon>Zobellia</taxon>
    </lineage>
</organism>
<evidence type="ECO:0000256" key="7">
    <source>
        <dbReference type="ARBA" id="ARBA00023125"/>
    </source>
</evidence>
<keyword evidence="16" id="KW-1185">Reference proteome</keyword>
<dbReference type="SMART" id="SM00487">
    <property type="entry name" value="DEXDc"/>
    <property type="match status" value="1"/>
</dbReference>
<dbReference type="CDD" id="cd17920">
    <property type="entry name" value="DEXHc_RecQ"/>
    <property type="match status" value="1"/>
</dbReference>
<keyword evidence="5 15" id="KW-0347">Helicase</keyword>
<evidence type="ECO:0000256" key="5">
    <source>
        <dbReference type="ARBA" id="ARBA00022806"/>
    </source>
</evidence>
<dbReference type="GO" id="GO:0005524">
    <property type="term" value="F:ATP binding"/>
    <property type="evidence" value="ECO:0007669"/>
    <property type="project" value="UniProtKB-KW"/>
</dbReference>
<dbReference type="GO" id="GO:0006310">
    <property type="term" value="P:DNA recombination"/>
    <property type="evidence" value="ECO:0007669"/>
    <property type="project" value="InterPro"/>
</dbReference>
<dbReference type="InterPro" id="IPR011545">
    <property type="entry name" value="DEAD/DEAH_box_helicase_dom"/>
</dbReference>
<dbReference type="InterPro" id="IPR027417">
    <property type="entry name" value="P-loop_NTPase"/>
</dbReference>